<keyword evidence="2" id="KW-1185">Reference proteome</keyword>
<evidence type="ECO:0000313" key="1">
    <source>
        <dbReference type="EMBL" id="CAB1413345.1"/>
    </source>
</evidence>
<proteinExistence type="predicted"/>
<protein>
    <submittedName>
        <fullName evidence="1">Uncharacterized protein</fullName>
    </submittedName>
</protein>
<name>A0A9N7TI17_PLEPL</name>
<dbReference type="Proteomes" id="UP001153269">
    <property type="component" value="Unassembled WGS sequence"/>
</dbReference>
<sequence>MFTCCGHHSAVPSLCSLAGAKMAVVGVELHRLSKEDSPTPSLECRVQTGTLERKRKTLEEKTCVVGVDSRKRGAGVNMRCSSLIGRPPQPMTELPCCPFIKPRGH</sequence>
<organism evidence="1 2">
    <name type="scientific">Pleuronectes platessa</name>
    <name type="common">European plaice</name>
    <dbReference type="NCBI Taxonomy" id="8262"/>
    <lineage>
        <taxon>Eukaryota</taxon>
        <taxon>Metazoa</taxon>
        <taxon>Chordata</taxon>
        <taxon>Craniata</taxon>
        <taxon>Vertebrata</taxon>
        <taxon>Euteleostomi</taxon>
        <taxon>Actinopterygii</taxon>
        <taxon>Neopterygii</taxon>
        <taxon>Teleostei</taxon>
        <taxon>Neoteleostei</taxon>
        <taxon>Acanthomorphata</taxon>
        <taxon>Carangaria</taxon>
        <taxon>Pleuronectiformes</taxon>
        <taxon>Pleuronectoidei</taxon>
        <taxon>Pleuronectidae</taxon>
        <taxon>Pleuronectes</taxon>
    </lineage>
</organism>
<comment type="caution">
    <text evidence="1">The sequence shown here is derived from an EMBL/GenBank/DDBJ whole genome shotgun (WGS) entry which is preliminary data.</text>
</comment>
<dbReference type="EMBL" id="CADEAL010000050">
    <property type="protein sequence ID" value="CAB1413345.1"/>
    <property type="molecule type" value="Genomic_DNA"/>
</dbReference>
<evidence type="ECO:0000313" key="2">
    <source>
        <dbReference type="Proteomes" id="UP001153269"/>
    </source>
</evidence>
<accession>A0A9N7TI17</accession>
<reference evidence="1" key="1">
    <citation type="submission" date="2020-03" db="EMBL/GenBank/DDBJ databases">
        <authorList>
            <person name="Weist P."/>
        </authorList>
    </citation>
    <scope>NUCLEOTIDE SEQUENCE</scope>
</reference>
<dbReference type="AlphaFoldDB" id="A0A9N7TI17"/>
<gene>
    <name evidence="1" type="ORF">PLEPLA_LOCUS1045</name>
</gene>